<evidence type="ECO:0000313" key="4">
    <source>
        <dbReference type="Proteomes" id="UP000250028"/>
    </source>
</evidence>
<keyword evidence="1 3" id="KW-0808">Transferase</keyword>
<keyword evidence="4" id="KW-1185">Reference proteome</keyword>
<dbReference type="AlphaFoldDB" id="A0A2Y9BTD0"/>
<dbReference type="PANTHER" id="PTHR43861:SF3">
    <property type="entry name" value="PUTATIVE (AFU_ORTHOLOGUE AFUA_2G14390)-RELATED"/>
    <property type="match status" value="1"/>
</dbReference>
<dbReference type="InterPro" id="IPR029063">
    <property type="entry name" value="SAM-dependent_MTases_sf"/>
</dbReference>
<reference evidence="4" key="1">
    <citation type="submission" date="2016-10" db="EMBL/GenBank/DDBJ databases">
        <authorList>
            <person name="Varghese N."/>
            <person name="Submissions S."/>
        </authorList>
    </citation>
    <scope>NUCLEOTIDE SEQUENCE [LARGE SCALE GENOMIC DNA]</scope>
    <source>
        <strain evidence="4">DSM 22951</strain>
    </source>
</reference>
<dbReference type="GO" id="GO:0008168">
    <property type="term" value="F:methyltransferase activity"/>
    <property type="evidence" value="ECO:0007669"/>
    <property type="project" value="UniProtKB-KW"/>
</dbReference>
<dbReference type="PANTHER" id="PTHR43861">
    <property type="entry name" value="TRANS-ACONITATE 2-METHYLTRANSFERASE-RELATED"/>
    <property type="match status" value="1"/>
</dbReference>
<proteinExistence type="predicted"/>
<dbReference type="Proteomes" id="UP000250028">
    <property type="component" value="Unassembled WGS sequence"/>
</dbReference>
<feature type="domain" description="Methyltransferase" evidence="2">
    <location>
        <begin position="45"/>
        <end position="138"/>
    </location>
</feature>
<dbReference type="EMBL" id="UESZ01000001">
    <property type="protein sequence ID" value="SSA33842.1"/>
    <property type="molecule type" value="Genomic_DNA"/>
</dbReference>
<evidence type="ECO:0000259" key="2">
    <source>
        <dbReference type="Pfam" id="PF13649"/>
    </source>
</evidence>
<accession>A0A2Y9BTD0</accession>
<sequence>MSPMSENELAEHWEARYGQQDRIWSGAPNASLVSVLEHLPAGTAIDLGAGEGGDALWLAERGWRVTAYDISTTALSRLEQAAAERGVSDRIATVVGDLANAPIDGTVDLVTASFLHSTVQIPRIEILRRFAGAVQPGGHLFVLGHATPPPWASPEMHQHAAHLVGPHEEVEQLDLDPAAWSVEVADLRQRAVTDPDGQPATIDDSVVLLRRASAGS</sequence>
<protein>
    <submittedName>
        <fullName evidence="3">Methyltransferase domain-containing protein</fullName>
    </submittedName>
</protein>
<dbReference type="InterPro" id="IPR041698">
    <property type="entry name" value="Methyltransf_25"/>
</dbReference>
<name>A0A2Y9BTD0_9MICO</name>
<evidence type="ECO:0000256" key="1">
    <source>
        <dbReference type="ARBA" id="ARBA00022679"/>
    </source>
</evidence>
<organism evidence="3 4">
    <name type="scientific">Branchiibius hedensis</name>
    <dbReference type="NCBI Taxonomy" id="672460"/>
    <lineage>
        <taxon>Bacteria</taxon>
        <taxon>Bacillati</taxon>
        <taxon>Actinomycetota</taxon>
        <taxon>Actinomycetes</taxon>
        <taxon>Micrococcales</taxon>
        <taxon>Dermacoccaceae</taxon>
        <taxon>Branchiibius</taxon>
    </lineage>
</organism>
<dbReference type="GO" id="GO:0032259">
    <property type="term" value="P:methylation"/>
    <property type="evidence" value="ECO:0007669"/>
    <property type="project" value="UniProtKB-KW"/>
</dbReference>
<dbReference type="CDD" id="cd02440">
    <property type="entry name" value="AdoMet_MTases"/>
    <property type="match status" value="1"/>
</dbReference>
<dbReference type="Pfam" id="PF13649">
    <property type="entry name" value="Methyltransf_25"/>
    <property type="match status" value="1"/>
</dbReference>
<dbReference type="SUPFAM" id="SSF53335">
    <property type="entry name" value="S-adenosyl-L-methionine-dependent methyltransferases"/>
    <property type="match status" value="1"/>
</dbReference>
<gene>
    <name evidence="3" type="ORF">SAMN04489750_1139</name>
</gene>
<dbReference type="Gene3D" id="3.40.50.150">
    <property type="entry name" value="Vaccinia Virus protein VP39"/>
    <property type="match status" value="1"/>
</dbReference>
<dbReference type="OrthoDB" id="9786503at2"/>
<evidence type="ECO:0000313" key="3">
    <source>
        <dbReference type="EMBL" id="SSA33842.1"/>
    </source>
</evidence>
<keyword evidence="3" id="KW-0489">Methyltransferase</keyword>